<evidence type="ECO:0000256" key="2">
    <source>
        <dbReference type="ARBA" id="ARBA00008917"/>
    </source>
</evidence>
<sequence>MELTGIIIGHVYYFFTFQYPQEYGGQMVLKTPDFLYRLFPNQRGYVSGFGRAPAPAAGSSGSSSSAPRFPGRGQALGRDD</sequence>
<dbReference type="AlphaFoldDB" id="A0A8E0S8D8"/>
<reference evidence="8" key="1">
    <citation type="submission" date="2019-05" db="EMBL/GenBank/DDBJ databases">
        <title>Annotation for the trematode Fasciolopsis buski.</title>
        <authorList>
            <person name="Choi Y.-J."/>
        </authorList>
    </citation>
    <scope>NUCLEOTIDE SEQUENCE</scope>
    <source>
        <strain evidence="8">HT</strain>
        <tissue evidence="8">Whole worm</tissue>
    </source>
</reference>
<proteinExistence type="inferred from homology"/>
<feature type="region of interest" description="Disordered" evidence="7">
    <location>
        <begin position="50"/>
        <end position="80"/>
    </location>
</feature>
<evidence type="ECO:0000256" key="4">
    <source>
        <dbReference type="ARBA" id="ARBA00022824"/>
    </source>
</evidence>
<keyword evidence="9" id="KW-1185">Reference proteome</keyword>
<keyword evidence="3" id="KW-0812">Transmembrane</keyword>
<evidence type="ECO:0000256" key="1">
    <source>
        <dbReference type="ARBA" id="ARBA00004477"/>
    </source>
</evidence>
<evidence type="ECO:0000313" key="8">
    <source>
        <dbReference type="EMBL" id="KAA0200881.1"/>
    </source>
</evidence>
<organism evidence="8 9">
    <name type="scientific">Fasciolopsis buskii</name>
    <dbReference type="NCBI Taxonomy" id="27845"/>
    <lineage>
        <taxon>Eukaryota</taxon>
        <taxon>Metazoa</taxon>
        <taxon>Spiralia</taxon>
        <taxon>Lophotrochozoa</taxon>
        <taxon>Platyhelminthes</taxon>
        <taxon>Trematoda</taxon>
        <taxon>Digenea</taxon>
        <taxon>Plagiorchiida</taxon>
        <taxon>Echinostomata</taxon>
        <taxon>Echinostomatoidea</taxon>
        <taxon>Fasciolidae</taxon>
        <taxon>Fasciolopsis</taxon>
    </lineage>
</organism>
<dbReference type="OrthoDB" id="19102at2759"/>
<dbReference type="InterPro" id="IPR007599">
    <property type="entry name" value="DER1"/>
</dbReference>
<dbReference type="EMBL" id="LUCM01000229">
    <property type="protein sequence ID" value="KAA0200881.1"/>
    <property type="molecule type" value="Genomic_DNA"/>
</dbReference>
<evidence type="ECO:0000256" key="7">
    <source>
        <dbReference type="SAM" id="MobiDB-lite"/>
    </source>
</evidence>
<evidence type="ECO:0000313" key="9">
    <source>
        <dbReference type="Proteomes" id="UP000728185"/>
    </source>
</evidence>
<dbReference type="GO" id="GO:0006950">
    <property type="term" value="P:response to stress"/>
    <property type="evidence" value="ECO:0007669"/>
    <property type="project" value="UniProtKB-ARBA"/>
</dbReference>
<keyword evidence="5" id="KW-1133">Transmembrane helix</keyword>
<protein>
    <submittedName>
        <fullName evidence="8">Derlin</fullName>
    </submittedName>
</protein>
<name>A0A8E0S8D8_9TREM</name>
<evidence type="ECO:0000256" key="5">
    <source>
        <dbReference type="ARBA" id="ARBA00022989"/>
    </source>
</evidence>
<dbReference type="PANTHER" id="PTHR11009">
    <property type="entry name" value="DER1-LIKE PROTEIN, DERLIN"/>
    <property type="match status" value="1"/>
</dbReference>
<dbReference type="Pfam" id="PF04511">
    <property type="entry name" value="DER1"/>
    <property type="match status" value="1"/>
</dbReference>
<accession>A0A8E0S8D8</accession>
<comment type="caution">
    <text evidence="8">The sequence shown here is derived from an EMBL/GenBank/DDBJ whole genome shotgun (WGS) entry which is preliminary data.</text>
</comment>
<comment type="similarity">
    <text evidence="2">Belongs to the derlin family.</text>
</comment>
<comment type="subcellular location">
    <subcellularLocation>
        <location evidence="1">Endoplasmic reticulum membrane</location>
        <topology evidence="1">Multi-pass membrane protein</topology>
    </subcellularLocation>
</comment>
<keyword evidence="4" id="KW-0256">Endoplasmic reticulum</keyword>
<dbReference type="GO" id="GO:0005789">
    <property type="term" value="C:endoplasmic reticulum membrane"/>
    <property type="evidence" value="ECO:0007669"/>
    <property type="project" value="UniProtKB-SubCell"/>
</dbReference>
<dbReference type="Proteomes" id="UP000728185">
    <property type="component" value="Unassembled WGS sequence"/>
</dbReference>
<evidence type="ECO:0000256" key="3">
    <source>
        <dbReference type="ARBA" id="ARBA00022692"/>
    </source>
</evidence>
<keyword evidence="6" id="KW-0472">Membrane</keyword>
<evidence type="ECO:0000256" key="6">
    <source>
        <dbReference type="ARBA" id="ARBA00023136"/>
    </source>
</evidence>
<feature type="compositionally biased region" description="Low complexity" evidence="7">
    <location>
        <begin position="50"/>
        <end position="73"/>
    </location>
</feature>
<gene>
    <name evidence="8" type="ORF">FBUS_03406</name>
</gene>